<organism evidence="1 2">
    <name type="scientific">Helianthus annuus</name>
    <name type="common">Common sunflower</name>
    <dbReference type="NCBI Taxonomy" id="4232"/>
    <lineage>
        <taxon>Eukaryota</taxon>
        <taxon>Viridiplantae</taxon>
        <taxon>Streptophyta</taxon>
        <taxon>Embryophyta</taxon>
        <taxon>Tracheophyta</taxon>
        <taxon>Spermatophyta</taxon>
        <taxon>Magnoliopsida</taxon>
        <taxon>eudicotyledons</taxon>
        <taxon>Gunneridae</taxon>
        <taxon>Pentapetalae</taxon>
        <taxon>asterids</taxon>
        <taxon>campanulids</taxon>
        <taxon>Asterales</taxon>
        <taxon>Asteraceae</taxon>
        <taxon>Asteroideae</taxon>
        <taxon>Heliantheae alliance</taxon>
        <taxon>Heliantheae</taxon>
        <taxon>Helianthus</taxon>
    </lineage>
</organism>
<dbReference type="EMBL" id="MNCJ02000332">
    <property type="protein sequence ID" value="KAF5756279.1"/>
    <property type="molecule type" value="Genomic_DNA"/>
</dbReference>
<keyword evidence="2" id="KW-1185">Reference proteome</keyword>
<dbReference type="Proteomes" id="UP000215914">
    <property type="component" value="Unassembled WGS sequence"/>
</dbReference>
<reference evidence="1" key="1">
    <citation type="journal article" date="2017" name="Nature">
        <title>The sunflower genome provides insights into oil metabolism, flowering and Asterid evolution.</title>
        <authorList>
            <person name="Badouin H."/>
            <person name="Gouzy J."/>
            <person name="Grassa C.J."/>
            <person name="Murat F."/>
            <person name="Staton S.E."/>
            <person name="Cottret L."/>
            <person name="Lelandais-Briere C."/>
            <person name="Owens G.L."/>
            <person name="Carrere S."/>
            <person name="Mayjonade B."/>
            <person name="Legrand L."/>
            <person name="Gill N."/>
            <person name="Kane N.C."/>
            <person name="Bowers J.E."/>
            <person name="Hubner S."/>
            <person name="Bellec A."/>
            <person name="Berard A."/>
            <person name="Berges H."/>
            <person name="Blanchet N."/>
            <person name="Boniface M.C."/>
            <person name="Brunel D."/>
            <person name="Catrice O."/>
            <person name="Chaidir N."/>
            <person name="Claudel C."/>
            <person name="Donnadieu C."/>
            <person name="Faraut T."/>
            <person name="Fievet G."/>
            <person name="Helmstetter N."/>
            <person name="King M."/>
            <person name="Knapp S.J."/>
            <person name="Lai Z."/>
            <person name="Le Paslier M.C."/>
            <person name="Lippi Y."/>
            <person name="Lorenzon L."/>
            <person name="Mandel J.R."/>
            <person name="Marage G."/>
            <person name="Marchand G."/>
            <person name="Marquand E."/>
            <person name="Bret-Mestries E."/>
            <person name="Morien E."/>
            <person name="Nambeesan S."/>
            <person name="Nguyen T."/>
            <person name="Pegot-Espagnet P."/>
            <person name="Pouilly N."/>
            <person name="Raftis F."/>
            <person name="Sallet E."/>
            <person name="Schiex T."/>
            <person name="Thomas J."/>
            <person name="Vandecasteele C."/>
            <person name="Vares D."/>
            <person name="Vear F."/>
            <person name="Vautrin S."/>
            <person name="Crespi M."/>
            <person name="Mangin B."/>
            <person name="Burke J.M."/>
            <person name="Salse J."/>
            <person name="Munos S."/>
            <person name="Vincourt P."/>
            <person name="Rieseberg L.H."/>
            <person name="Langlade N.B."/>
        </authorList>
    </citation>
    <scope>NUCLEOTIDE SEQUENCE</scope>
    <source>
        <tissue evidence="1">Leaves</tissue>
    </source>
</reference>
<comment type="caution">
    <text evidence="1">The sequence shown here is derived from an EMBL/GenBank/DDBJ whole genome shotgun (WGS) entry which is preliminary data.</text>
</comment>
<evidence type="ECO:0000313" key="1">
    <source>
        <dbReference type="EMBL" id="KAF5756279.1"/>
    </source>
</evidence>
<reference evidence="1" key="2">
    <citation type="submission" date="2020-06" db="EMBL/GenBank/DDBJ databases">
        <title>Helianthus annuus Genome sequencing and assembly Release 2.</title>
        <authorList>
            <person name="Gouzy J."/>
            <person name="Langlade N."/>
            <person name="Munos S."/>
        </authorList>
    </citation>
    <scope>NUCLEOTIDE SEQUENCE</scope>
    <source>
        <tissue evidence="1">Leaves</tissue>
    </source>
</reference>
<name>A0A9K3GVZ7_HELAN</name>
<dbReference type="AlphaFoldDB" id="A0A9K3GVZ7"/>
<dbReference type="Gramene" id="mRNA:HanXRQr2_Chr17g0812761">
    <property type="protein sequence ID" value="CDS:HanXRQr2_Chr17g0812761.1"/>
    <property type="gene ID" value="HanXRQr2_Chr17g0812761"/>
</dbReference>
<gene>
    <name evidence="1" type="ORF">HanXRQr2_Chr17g0812761</name>
</gene>
<evidence type="ECO:0000313" key="2">
    <source>
        <dbReference type="Proteomes" id="UP000215914"/>
    </source>
</evidence>
<accession>A0A9K3GVZ7</accession>
<proteinExistence type="predicted"/>
<sequence length="163" mass="19305">MPQAPIGPKDTLGDIYYKTYTEEARDDAPHHPPWGLKQKDTFMEFAPCRDWYLNSFLPGEVNRQRARTHDGLYHAYIVGEANTRAANYQIVHEWCTMVRERGDWEKYRERLLRWVKDFEQMNSTFAEEKATFDAEKKSEEWGREGLRIKLCAAEELLSKERAK</sequence>
<protein>
    <submittedName>
        <fullName evidence="1">Uncharacterized protein</fullName>
    </submittedName>
</protein>